<dbReference type="SUPFAM" id="SSF54171">
    <property type="entry name" value="DNA-binding domain"/>
    <property type="match status" value="1"/>
</dbReference>
<feature type="compositionally biased region" description="Pro residues" evidence="3">
    <location>
        <begin position="497"/>
        <end position="530"/>
    </location>
</feature>
<dbReference type="InterPro" id="IPR036390">
    <property type="entry name" value="WH_DNA-bd_sf"/>
</dbReference>
<evidence type="ECO:0000259" key="5">
    <source>
        <dbReference type="PROSITE" id="PS50812"/>
    </source>
</evidence>
<dbReference type="SUPFAM" id="SSF47370">
    <property type="entry name" value="Bromodomain"/>
    <property type="match status" value="1"/>
</dbReference>
<dbReference type="Pfam" id="PF00538">
    <property type="entry name" value="Linker_histone"/>
    <property type="match status" value="1"/>
</dbReference>
<dbReference type="Pfam" id="PF22732">
    <property type="entry name" value="MSL3_chromo-like"/>
    <property type="match status" value="1"/>
</dbReference>
<feature type="compositionally biased region" description="Low complexity" evidence="3">
    <location>
        <begin position="531"/>
        <end position="549"/>
    </location>
</feature>
<feature type="domain" description="Bromo" evidence="4">
    <location>
        <begin position="614"/>
        <end position="687"/>
    </location>
</feature>
<evidence type="ECO:0000313" key="7">
    <source>
        <dbReference type="EMBL" id="CAH0373901.1"/>
    </source>
</evidence>
<feature type="compositionally biased region" description="Basic and acidic residues" evidence="3">
    <location>
        <begin position="442"/>
        <end position="473"/>
    </location>
</feature>
<dbReference type="PANTHER" id="PTHR48125">
    <property type="entry name" value="LP07818P1"/>
    <property type="match status" value="1"/>
</dbReference>
<evidence type="ECO:0000256" key="2">
    <source>
        <dbReference type="PROSITE-ProRule" id="PRU00035"/>
    </source>
</evidence>
<dbReference type="PROSITE" id="PS50812">
    <property type="entry name" value="PWWP"/>
    <property type="match status" value="1"/>
</dbReference>
<sequence length="1429" mass="156686">MAAQYASMEEAEADAKEYIETTVKKAFDHLQPIEDTNEPYKAGDLVLCVQEGVWYPSSLVEQSSRSKNRIHVPIFKVHFDGWAPRWDEWVESDAGRLKRRTAENLAMARASLQEAEEEAAQERLEEVRQRFAKQEEAARRRASGERPKRETRASHPPYNELVCRAVYDLKESSGSSVQAVAKWLRMRYPVNENKVRTSAQTALKKCVAEGSMTKIRNSFKLSPREQRRRDVAAGVEVRAGRDGKPDDLDVEISARQELGYEPPPVVKTKPLLSLAPADCASDAVCVAEFCERFDVVALGGQTGRSRLTLAELDAALAALPDPRGWRTPPLLARLALALLRVVCGRDPATGDVPSDPRVFNLCENELFVGHRQNRRVWGHALNALTWADIFRRHLLASQRHRRRARDAFPAPYVPKPPKWKHPDRAAADLAIAAAAAKIAARKKAEAERRAQKKREEERRRAAAAEDEEARKLAADPGAAAIREAYAREQAAAGKAPPAAPPPPVAAPPPAANGGNPPAPPVAPPPPPVPAAPWAQAAAAAAHAMATEPPSSGDVLHERGGGGDDAMDVDAPAAAAPPPPAEAAPAPAPAPAPQGKGVSADGRKALEACWALEFPALADPNPFRTRLSQEICEEIGCPDYHEKCPNVADLALCKEKLEKYADDESLKKDIKQIALNSSTYHGPVSPFTQAAERLVRTFERVLRGEKPPPPRIDAPRQIVKTSQTVQDRKGLEARMDADGWTREEKPRPNSTHVDKYFLPPNGGRKLRSIVEVARTAYPEFLVESGPRKSHLPRAKRVKIEQVPHYNRFPFDDAVDSDDGALAEAIYLFAEKRRSFAALQPRHAAALLKHLCDDALLTPALQEAIRRVIDGIEDRSKEARQAARRAKDAQKQLNDCDDPERAGMLNDELLHARADADRCAEAIDELRYSQPLRNDMLGDDRRWSRYFSLKCDAPPSLVVRVSSKDDRAHPTNIWRTVEEGPLPVRKNLDCRGHRENHLAEQIDGTFAAYLGAGGVEPSPWPVKEDGDVSRIEASRSVVEMSRCASLPWPGSTPQAVAIEPEVAKPVSSRIRTLVGTSGEVKMADVDAYAQAALEAAAPWRCQLNDVNACAGMNAAELDDTLVRIKACNDGEPPPAEVVSEQHPSLSELCDKALEVEAGLYELVYHGREALKQDEEPDQILDIHARVEKDLESERDYFEIVGACSDLKNRDVGKHRDLWRAGVARLKRVHHTEAPAAAATFQCLYQGLREQVAKHLGPLEARVKAAHSLLASGNAPTAGTAADGAGAVYIPSKPTGELVWARIRGYPWWPARRHEPTRQDFKEALQARGRSLIVFVGESVQYFMPSSGLAEFSGVEGDVHLPKPGKATPQLAEAIRHARTSVGVYYDPISKVYKKGGRGAPEALAQAAAAAAEAKKQSPGRKRTIKEILGSW</sequence>
<name>A0A8J2X491_9STRA</name>
<feature type="domain" description="PWWP" evidence="5">
    <location>
        <begin position="1292"/>
        <end position="1339"/>
    </location>
</feature>
<feature type="compositionally biased region" description="Pro residues" evidence="3">
    <location>
        <begin position="574"/>
        <end position="591"/>
    </location>
</feature>
<dbReference type="InterPro" id="IPR016177">
    <property type="entry name" value="DNA-bd_dom_sf"/>
</dbReference>
<protein>
    <recommendedName>
        <fullName evidence="9">Histone H1</fullName>
    </recommendedName>
</protein>
<evidence type="ECO:0000256" key="1">
    <source>
        <dbReference type="ARBA" id="ARBA00023117"/>
    </source>
</evidence>
<feature type="region of interest" description="Disordered" evidence="3">
    <location>
        <begin position="442"/>
        <end position="475"/>
    </location>
</feature>
<dbReference type="InterPro" id="IPR000313">
    <property type="entry name" value="PWWP_dom"/>
</dbReference>
<evidence type="ECO:0008006" key="9">
    <source>
        <dbReference type="Google" id="ProtNLM"/>
    </source>
</evidence>
<keyword evidence="1 2" id="KW-0103">Bromodomain</keyword>
<dbReference type="CDD" id="cd04369">
    <property type="entry name" value="Bromodomain"/>
    <property type="match status" value="1"/>
</dbReference>
<dbReference type="EMBL" id="CAKKNE010000004">
    <property type="protein sequence ID" value="CAH0373901.1"/>
    <property type="molecule type" value="Genomic_DNA"/>
</dbReference>
<dbReference type="PROSITE" id="PS50014">
    <property type="entry name" value="BROMODOMAIN_2"/>
    <property type="match status" value="1"/>
</dbReference>
<feature type="compositionally biased region" description="Basic and acidic residues" evidence="3">
    <location>
        <begin position="131"/>
        <end position="153"/>
    </location>
</feature>
<gene>
    <name evidence="7" type="ORF">PECAL_4P11490</name>
</gene>
<dbReference type="SUPFAM" id="SSF63748">
    <property type="entry name" value="Tudor/PWWP/MBT"/>
    <property type="match status" value="1"/>
</dbReference>
<dbReference type="PANTHER" id="PTHR48125:SF10">
    <property type="entry name" value="OS12G0136300 PROTEIN"/>
    <property type="match status" value="1"/>
</dbReference>
<dbReference type="GO" id="GO:0003677">
    <property type="term" value="F:DNA binding"/>
    <property type="evidence" value="ECO:0007669"/>
    <property type="project" value="InterPro"/>
</dbReference>
<dbReference type="OrthoDB" id="1110759at2759"/>
<evidence type="ECO:0000313" key="8">
    <source>
        <dbReference type="Proteomes" id="UP000789595"/>
    </source>
</evidence>
<dbReference type="InterPro" id="IPR005818">
    <property type="entry name" value="Histone_H1/H5_H15"/>
</dbReference>
<dbReference type="Gene3D" id="3.30.890.10">
    <property type="entry name" value="Methyl-cpg-binding Protein 2, Chain A"/>
    <property type="match status" value="1"/>
</dbReference>
<dbReference type="GO" id="GO:0006334">
    <property type="term" value="P:nucleosome assembly"/>
    <property type="evidence" value="ECO:0007669"/>
    <property type="project" value="InterPro"/>
</dbReference>
<dbReference type="InterPro" id="IPR036388">
    <property type="entry name" value="WH-like_DNA-bd_sf"/>
</dbReference>
<feature type="domain" description="H15" evidence="6">
    <location>
        <begin position="154"/>
        <end position="223"/>
    </location>
</feature>
<dbReference type="InterPro" id="IPR016197">
    <property type="entry name" value="Chromo-like_dom_sf"/>
</dbReference>
<dbReference type="Gene3D" id="1.10.10.10">
    <property type="entry name" value="Winged helix-like DNA-binding domain superfamily/Winged helix DNA-binding domain"/>
    <property type="match status" value="1"/>
</dbReference>
<evidence type="ECO:0000256" key="3">
    <source>
        <dbReference type="SAM" id="MobiDB-lite"/>
    </source>
</evidence>
<dbReference type="PROSITE" id="PS51504">
    <property type="entry name" value="H15"/>
    <property type="match status" value="1"/>
</dbReference>
<dbReference type="Proteomes" id="UP000789595">
    <property type="component" value="Unassembled WGS sequence"/>
</dbReference>
<dbReference type="CDD" id="cd00073">
    <property type="entry name" value="H15"/>
    <property type="match status" value="1"/>
</dbReference>
<dbReference type="SMART" id="SM00526">
    <property type="entry name" value="H15"/>
    <property type="match status" value="1"/>
</dbReference>
<reference evidence="7" key="1">
    <citation type="submission" date="2021-11" db="EMBL/GenBank/DDBJ databases">
        <authorList>
            <consortium name="Genoscope - CEA"/>
            <person name="William W."/>
        </authorList>
    </citation>
    <scope>NUCLEOTIDE SEQUENCE</scope>
</reference>
<dbReference type="InterPro" id="IPR053820">
    <property type="entry name" value="MSL3_chromo-like"/>
</dbReference>
<dbReference type="Pfam" id="PF00855">
    <property type="entry name" value="PWWP"/>
    <property type="match status" value="1"/>
</dbReference>
<feature type="region of interest" description="Disordered" evidence="3">
    <location>
        <begin position="131"/>
        <end position="156"/>
    </location>
</feature>
<dbReference type="Gene3D" id="1.20.920.10">
    <property type="entry name" value="Bromodomain-like"/>
    <property type="match status" value="1"/>
</dbReference>
<dbReference type="Gene3D" id="2.30.30.140">
    <property type="match status" value="2"/>
</dbReference>
<feature type="region of interest" description="Disordered" evidence="3">
    <location>
        <begin position="487"/>
        <end position="598"/>
    </location>
</feature>
<feature type="compositionally biased region" description="Basic and acidic residues" evidence="3">
    <location>
        <begin position="878"/>
        <end position="888"/>
    </location>
</feature>
<organism evidence="7 8">
    <name type="scientific">Pelagomonas calceolata</name>
    <dbReference type="NCBI Taxonomy" id="35677"/>
    <lineage>
        <taxon>Eukaryota</taxon>
        <taxon>Sar</taxon>
        <taxon>Stramenopiles</taxon>
        <taxon>Ochrophyta</taxon>
        <taxon>Pelagophyceae</taxon>
        <taxon>Pelagomonadales</taxon>
        <taxon>Pelagomonadaceae</taxon>
        <taxon>Pelagomonas</taxon>
    </lineage>
</organism>
<dbReference type="SUPFAM" id="SSF54160">
    <property type="entry name" value="Chromo domain-like"/>
    <property type="match status" value="1"/>
</dbReference>
<dbReference type="InterPro" id="IPR036427">
    <property type="entry name" value="Bromodomain-like_sf"/>
</dbReference>
<evidence type="ECO:0000259" key="4">
    <source>
        <dbReference type="PROSITE" id="PS50014"/>
    </source>
</evidence>
<proteinExistence type="predicted"/>
<dbReference type="GO" id="GO:0000786">
    <property type="term" value="C:nucleosome"/>
    <property type="evidence" value="ECO:0007669"/>
    <property type="project" value="InterPro"/>
</dbReference>
<dbReference type="SUPFAM" id="SSF46785">
    <property type="entry name" value="Winged helix' DNA-binding domain"/>
    <property type="match status" value="1"/>
</dbReference>
<evidence type="ECO:0000259" key="6">
    <source>
        <dbReference type="PROSITE" id="PS51504"/>
    </source>
</evidence>
<comment type="caution">
    <text evidence="7">The sequence shown here is derived from an EMBL/GenBank/DDBJ whole genome shotgun (WGS) entry which is preliminary data.</text>
</comment>
<feature type="region of interest" description="Disordered" evidence="3">
    <location>
        <begin position="878"/>
        <end position="898"/>
    </location>
</feature>
<dbReference type="InterPro" id="IPR001487">
    <property type="entry name" value="Bromodomain"/>
</dbReference>
<dbReference type="CDD" id="cd05162">
    <property type="entry name" value="PWWP"/>
    <property type="match status" value="1"/>
</dbReference>
<accession>A0A8J2X491</accession>
<keyword evidence="8" id="KW-1185">Reference proteome</keyword>